<protein>
    <submittedName>
        <fullName evidence="2">Uncharacterized protein</fullName>
    </submittedName>
</protein>
<dbReference type="OrthoDB" id="5625838at2"/>
<evidence type="ECO:0000256" key="1">
    <source>
        <dbReference type="SAM" id="Phobius"/>
    </source>
</evidence>
<reference evidence="3" key="1">
    <citation type="submission" date="2016-10" db="EMBL/GenBank/DDBJ databases">
        <authorList>
            <person name="Varghese N."/>
            <person name="Submissions S."/>
        </authorList>
    </citation>
    <scope>NUCLEOTIDE SEQUENCE [LARGE SCALE GENOMIC DNA]</scope>
    <source>
        <strain evidence="3">DSM 11578</strain>
    </source>
</reference>
<accession>A0A1I3V1A6</accession>
<keyword evidence="3" id="KW-1185">Reference proteome</keyword>
<dbReference type="AlphaFoldDB" id="A0A1I3V1A6"/>
<proteinExistence type="predicted"/>
<feature type="transmembrane region" description="Helical" evidence="1">
    <location>
        <begin position="12"/>
        <end position="37"/>
    </location>
</feature>
<sequence>MESKVWKDKLFGIGVMLLIIGSLAYSALVFFLGYVGIAEGLGRWWALGALFLAIFLRFVAPIVVGAIFGAMHLWDWHWAAAVVLVMPGIVLVIPAILAGALDSLRKAFQRTPT</sequence>
<keyword evidence="1" id="KW-0472">Membrane</keyword>
<feature type="transmembrane region" description="Helical" evidence="1">
    <location>
        <begin position="44"/>
        <end position="70"/>
    </location>
</feature>
<name>A0A1I3V1A6_9GAMM</name>
<dbReference type="RefSeq" id="WP_091711548.1">
    <property type="nucleotide sequence ID" value="NZ_FOSH01000002.1"/>
</dbReference>
<keyword evidence="1" id="KW-1133">Transmembrane helix</keyword>
<gene>
    <name evidence="2" type="ORF">SAMN04488079_102164</name>
</gene>
<evidence type="ECO:0000313" key="3">
    <source>
        <dbReference type="Proteomes" id="UP000198924"/>
    </source>
</evidence>
<keyword evidence="1" id="KW-0812">Transmembrane</keyword>
<dbReference type="EMBL" id="FOSH01000002">
    <property type="protein sequence ID" value="SFJ88136.1"/>
    <property type="molecule type" value="Genomic_DNA"/>
</dbReference>
<organism evidence="2 3">
    <name type="scientific">Methylophaga sulfidovorans</name>
    <dbReference type="NCBI Taxonomy" id="45496"/>
    <lineage>
        <taxon>Bacteria</taxon>
        <taxon>Pseudomonadati</taxon>
        <taxon>Pseudomonadota</taxon>
        <taxon>Gammaproteobacteria</taxon>
        <taxon>Thiotrichales</taxon>
        <taxon>Piscirickettsiaceae</taxon>
        <taxon>Methylophaga</taxon>
    </lineage>
</organism>
<evidence type="ECO:0000313" key="2">
    <source>
        <dbReference type="EMBL" id="SFJ88136.1"/>
    </source>
</evidence>
<feature type="transmembrane region" description="Helical" evidence="1">
    <location>
        <begin position="76"/>
        <end position="101"/>
    </location>
</feature>
<dbReference type="Proteomes" id="UP000198924">
    <property type="component" value="Unassembled WGS sequence"/>
</dbReference>